<name>A0AAD6L3W4_9ROSI</name>
<protein>
    <submittedName>
        <fullName evidence="2">Uncharacterized protein</fullName>
    </submittedName>
</protein>
<feature type="non-terminal residue" evidence="2">
    <location>
        <position position="78"/>
    </location>
</feature>
<organism evidence="2 3">
    <name type="scientific">Salix udensis</name>
    <dbReference type="NCBI Taxonomy" id="889485"/>
    <lineage>
        <taxon>Eukaryota</taxon>
        <taxon>Viridiplantae</taxon>
        <taxon>Streptophyta</taxon>
        <taxon>Embryophyta</taxon>
        <taxon>Tracheophyta</taxon>
        <taxon>Spermatophyta</taxon>
        <taxon>Magnoliopsida</taxon>
        <taxon>eudicotyledons</taxon>
        <taxon>Gunneridae</taxon>
        <taxon>Pentapetalae</taxon>
        <taxon>rosids</taxon>
        <taxon>fabids</taxon>
        <taxon>Malpighiales</taxon>
        <taxon>Salicaceae</taxon>
        <taxon>Saliceae</taxon>
        <taxon>Salix</taxon>
    </lineage>
</organism>
<feature type="compositionally biased region" description="Basic residues" evidence="1">
    <location>
        <begin position="26"/>
        <end position="40"/>
    </location>
</feature>
<dbReference type="EMBL" id="JAPFFJ010000002">
    <property type="protein sequence ID" value="KAJ6433924.1"/>
    <property type="molecule type" value="Genomic_DNA"/>
</dbReference>
<sequence length="78" mass="8554">MADRSTRLPSVVGRQICQMGCLGGHGKGRRRRRGVGHRRLERTDDGKGRVAAGEGEGRGGSLWRVGKVFEDCHEPEIV</sequence>
<reference evidence="2 3" key="1">
    <citation type="journal article" date="2023" name="Int. J. Mol. Sci.">
        <title>De Novo Assembly and Annotation of 11 Diverse Shrub Willow (Salix) Genomes Reveals Novel Gene Organization in Sex-Linked Regions.</title>
        <authorList>
            <person name="Hyden B."/>
            <person name="Feng K."/>
            <person name="Yates T.B."/>
            <person name="Jawdy S."/>
            <person name="Cereghino C."/>
            <person name="Smart L.B."/>
            <person name="Muchero W."/>
        </authorList>
    </citation>
    <scope>NUCLEOTIDE SEQUENCE [LARGE SCALE GENOMIC DNA]</scope>
    <source>
        <tissue evidence="2">Shoot tip</tissue>
    </source>
</reference>
<proteinExistence type="predicted"/>
<dbReference type="AlphaFoldDB" id="A0AAD6L3W4"/>
<gene>
    <name evidence="2" type="ORF">OIU84_017600</name>
</gene>
<comment type="caution">
    <text evidence="2">The sequence shown here is derived from an EMBL/GenBank/DDBJ whole genome shotgun (WGS) entry which is preliminary data.</text>
</comment>
<feature type="region of interest" description="Disordered" evidence="1">
    <location>
        <begin position="23"/>
        <end position="61"/>
    </location>
</feature>
<dbReference type="Proteomes" id="UP001162972">
    <property type="component" value="Chromosome 13"/>
</dbReference>
<keyword evidence="3" id="KW-1185">Reference proteome</keyword>
<evidence type="ECO:0000313" key="3">
    <source>
        <dbReference type="Proteomes" id="UP001162972"/>
    </source>
</evidence>
<evidence type="ECO:0000313" key="2">
    <source>
        <dbReference type="EMBL" id="KAJ6433924.1"/>
    </source>
</evidence>
<accession>A0AAD6L3W4</accession>
<evidence type="ECO:0000256" key="1">
    <source>
        <dbReference type="SAM" id="MobiDB-lite"/>
    </source>
</evidence>